<dbReference type="Proteomes" id="UP000092460">
    <property type="component" value="Unassembled WGS sequence"/>
</dbReference>
<accession>A0A1B0BLG7</accession>
<dbReference type="Gene3D" id="3.30.200.20">
    <property type="entry name" value="Phosphorylase Kinase, domain 1"/>
    <property type="match status" value="1"/>
</dbReference>
<sequence>MLHSLQANISCILDRARDSRTNKIVALKKVRMDQEKDGLLVSGFREIFILKSCKHENIASLLDEVLSLYDYLYYASARYHFRDLYKNTYDGGIKIVKMSSSPKL</sequence>
<dbReference type="AlphaFoldDB" id="A0A1B0BLG7"/>
<evidence type="ECO:0000313" key="2">
    <source>
        <dbReference type="Proteomes" id="UP000092460"/>
    </source>
</evidence>
<keyword evidence="2" id="KW-1185">Reference proteome</keyword>
<organism evidence="1 2">
    <name type="scientific">Glossina palpalis gambiensis</name>
    <dbReference type="NCBI Taxonomy" id="67801"/>
    <lineage>
        <taxon>Eukaryota</taxon>
        <taxon>Metazoa</taxon>
        <taxon>Ecdysozoa</taxon>
        <taxon>Arthropoda</taxon>
        <taxon>Hexapoda</taxon>
        <taxon>Insecta</taxon>
        <taxon>Pterygota</taxon>
        <taxon>Neoptera</taxon>
        <taxon>Endopterygota</taxon>
        <taxon>Diptera</taxon>
        <taxon>Brachycera</taxon>
        <taxon>Muscomorpha</taxon>
        <taxon>Hippoboscoidea</taxon>
        <taxon>Glossinidae</taxon>
        <taxon>Glossina</taxon>
    </lineage>
</organism>
<dbReference type="EnsemblMetazoa" id="GPPI033822-RA">
    <property type="protein sequence ID" value="GPPI033822-PA"/>
    <property type="gene ID" value="GPPI033822"/>
</dbReference>
<proteinExistence type="predicted"/>
<dbReference type="STRING" id="67801.A0A1B0BLG7"/>
<evidence type="ECO:0008006" key="3">
    <source>
        <dbReference type="Google" id="ProtNLM"/>
    </source>
</evidence>
<dbReference type="InterPro" id="IPR011009">
    <property type="entry name" value="Kinase-like_dom_sf"/>
</dbReference>
<evidence type="ECO:0000313" key="1">
    <source>
        <dbReference type="EnsemblMetazoa" id="GPPI033822-PA"/>
    </source>
</evidence>
<dbReference type="VEuPathDB" id="VectorBase:GPPI033822"/>
<protein>
    <recommendedName>
        <fullName evidence="3">Protein kinase domain-containing protein</fullName>
    </recommendedName>
</protein>
<dbReference type="SUPFAM" id="SSF56112">
    <property type="entry name" value="Protein kinase-like (PK-like)"/>
    <property type="match status" value="1"/>
</dbReference>
<reference evidence="1" key="2">
    <citation type="submission" date="2020-05" db="UniProtKB">
        <authorList>
            <consortium name="EnsemblMetazoa"/>
        </authorList>
    </citation>
    <scope>IDENTIFICATION</scope>
    <source>
        <strain evidence="1">IAEA</strain>
    </source>
</reference>
<name>A0A1B0BLG7_9MUSC</name>
<reference evidence="2" key="1">
    <citation type="submission" date="2015-01" db="EMBL/GenBank/DDBJ databases">
        <authorList>
            <person name="Aksoy S."/>
            <person name="Warren W."/>
            <person name="Wilson R.K."/>
        </authorList>
    </citation>
    <scope>NUCLEOTIDE SEQUENCE [LARGE SCALE GENOMIC DNA]</scope>
    <source>
        <strain evidence="2">IAEA</strain>
    </source>
</reference>
<dbReference type="EMBL" id="JXJN01016342">
    <property type="status" value="NOT_ANNOTATED_CDS"/>
    <property type="molecule type" value="Genomic_DNA"/>
</dbReference>